<dbReference type="AlphaFoldDB" id="A0AAE0LEZ9"/>
<feature type="region of interest" description="Disordered" evidence="1">
    <location>
        <begin position="220"/>
        <end position="239"/>
    </location>
</feature>
<feature type="region of interest" description="Disordered" evidence="1">
    <location>
        <begin position="1"/>
        <end position="205"/>
    </location>
</feature>
<keyword evidence="3" id="KW-1185">Reference proteome</keyword>
<evidence type="ECO:0000313" key="3">
    <source>
        <dbReference type="Proteomes" id="UP001190700"/>
    </source>
</evidence>
<feature type="compositionally biased region" description="Low complexity" evidence="1">
    <location>
        <begin position="18"/>
        <end position="38"/>
    </location>
</feature>
<dbReference type="Proteomes" id="UP001190700">
    <property type="component" value="Unassembled WGS sequence"/>
</dbReference>
<sequence>MKRNASVGRAVVGGGRAGAAPGSAVGSGRSGSRAAGLSVGPGSGEFWGAAGGSDSRDWRSRERGEGVRRALARQYGGEALEVTPARTPLRAPPGLSGGPPRASPPKTPSPARVSGAEPVSELALSSALRQPARRKRASPEAPAPPAAGASSGSDSDRSAKGLNPSAAPFSPLPASSRSASSRVVRQEPTSGPAASSLSPLVGSEQGNLISAPGRFEIYRASDWSPPAEGESDDVRRPERLDVVQSRGRESRIRPNPAWRGERRQSMLALALRQWSTWALNSAQRRARVSLPARQRATARLAWVAWKARTDQSAHQRELQRLAFQAWNDVTQQVAQLQGLFDRGSRRRVESAFAAWRQHVVQTQGACLWSGFVGPFKSSPITVVTSLNTLSTDAEVVGYDPGKAASKLFTVKFKYDGDVHDKALKFVEEYLVGDPPENERDEEEAPTETTFALVVRSGNGSDSADPAAPLVRPRPRRNYR</sequence>
<protein>
    <submittedName>
        <fullName evidence="2">Uncharacterized protein</fullName>
    </submittedName>
</protein>
<feature type="compositionally biased region" description="Polar residues" evidence="1">
    <location>
        <begin position="187"/>
        <end position="205"/>
    </location>
</feature>
<organism evidence="2 3">
    <name type="scientific">Cymbomonas tetramitiformis</name>
    <dbReference type="NCBI Taxonomy" id="36881"/>
    <lineage>
        <taxon>Eukaryota</taxon>
        <taxon>Viridiplantae</taxon>
        <taxon>Chlorophyta</taxon>
        <taxon>Pyramimonadophyceae</taxon>
        <taxon>Pyramimonadales</taxon>
        <taxon>Pyramimonadaceae</taxon>
        <taxon>Cymbomonas</taxon>
    </lineage>
</organism>
<accession>A0AAE0LEZ9</accession>
<feature type="compositionally biased region" description="Low complexity" evidence="1">
    <location>
        <begin position="164"/>
        <end position="181"/>
    </location>
</feature>
<feature type="compositionally biased region" description="Gly residues" evidence="1">
    <location>
        <begin position="39"/>
        <end position="51"/>
    </location>
</feature>
<name>A0AAE0LEZ9_9CHLO</name>
<proteinExistence type="predicted"/>
<evidence type="ECO:0000313" key="2">
    <source>
        <dbReference type="EMBL" id="KAK3282813.1"/>
    </source>
</evidence>
<feature type="compositionally biased region" description="Low complexity" evidence="1">
    <location>
        <begin position="1"/>
        <end position="10"/>
    </location>
</feature>
<feature type="region of interest" description="Disordered" evidence="1">
    <location>
        <begin position="455"/>
        <end position="479"/>
    </location>
</feature>
<gene>
    <name evidence="2" type="ORF">CYMTET_9459</name>
</gene>
<evidence type="ECO:0000256" key="1">
    <source>
        <dbReference type="SAM" id="MobiDB-lite"/>
    </source>
</evidence>
<comment type="caution">
    <text evidence="2">The sequence shown here is derived from an EMBL/GenBank/DDBJ whole genome shotgun (WGS) entry which is preliminary data.</text>
</comment>
<dbReference type="EMBL" id="LGRX02003147">
    <property type="protein sequence ID" value="KAK3282813.1"/>
    <property type="molecule type" value="Genomic_DNA"/>
</dbReference>
<reference evidence="2 3" key="1">
    <citation type="journal article" date="2015" name="Genome Biol. Evol.">
        <title>Comparative Genomics of a Bacterivorous Green Alga Reveals Evolutionary Causalities and Consequences of Phago-Mixotrophic Mode of Nutrition.</title>
        <authorList>
            <person name="Burns J.A."/>
            <person name="Paasch A."/>
            <person name="Narechania A."/>
            <person name="Kim E."/>
        </authorList>
    </citation>
    <scope>NUCLEOTIDE SEQUENCE [LARGE SCALE GENOMIC DNA]</scope>
    <source>
        <strain evidence="2 3">PLY_AMNH</strain>
    </source>
</reference>
<feature type="compositionally biased region" description="Basic and acidic residues" evidence="1">
    <location>
        <begin position="54"/>
        <end position="68"/>
    </location>
</feature>